<dbReference type="AlphaFoldDB" id="A0A5J9TCY0"/>
<feature type="non-terminal residue" evidence="22">
    <location>
        <position position="1"/>
    </location>
</feature>
<dbReference type="PANTHER" id="PTHR45631:SF6">
    <property type="entry name" value="OS09G0352000 PROTEIN"/>
    <property type="match status" value="1"/>
</dbReference>
<evidence type="ECO:0000256" key="4">
    <source>
        <dbReference type="ARBA" id="ARBA00022553"/>
    </source>
</evidence>
<gene>
    <name evidence="22" type="ORF">EJB05_42700</name>
</gene>
<evidence type="ECO:0000256" key="20">
    <source>
        <dbReference type="SAM" id="SignalP"/>
    </source>
</evidence>
<feature type="chain" id="PRO_5023806205" description="non-specific serine/threonine protein kinase" evidence="20">
    <location>
        <begin position="20"/>
        <end position="870"/>
    </location>
</feature>
<dbReference type="Gramene" id="TVU09246">
    <property type="protein sequence ID" value="TVU09246"/>
    <property type="gene ID" value="EJB05_42700"/>
</dbReference>
<dbReference type="InterPro" id="IPR001245">
    <property type="entry name" value="Ser-Thr/Tyr_kinase_cat_dom"/>
</dbReference>
<evidence type="ECO:0000256" key="8">
    <source>
        <dbReference type="ARBA" id="ARBA00022729"/>
    </source>
</evidence>
<accession>A0A5J9TCY0</accession>
<dbReference type="PROSITE" id="PS51450">
    <property type="entry name" value="LRR"/>
    <property type="match status" value="1"/>
</dbReference>
<dbReference type="PROSITE" id="PS00107">
    <property type="entry name" value="PROTEIN_KINASE_ATP"/>
    <property type="match status" value="1"/>
</dbReference>
<dbReference type="FunFam" id="1.10.510.10:FF:000146">
    <property type="entry name" value="LRR receptor-like serine/threonine-protein kinase IOS1"/>
    <property type="match status" value="1"/>
</dbReference>
<dbReference type="InterPro" id="IPR017441">
    <property type="entry name" value="Protein_kinase_ATP_BS"/>
</dbReference>
<dbReference type="Gene3D" id="2.60.120.430">
    <property type="entry name" value="Galactose-binding lectin"/>
    <property type="match status" value="1"/>
</dbReference>
<dbReference type="FunFam" id="3.30.200.20:FF:000178">
    <property type="entry name" value="serine/threonine-protein kinase PBS1-like"/>
    <property type="match status" value="1"/>
</dbReference>
<proteinExistence type="predicted"/>
<keyword evidence="3" id="KW-0723">Serine/threonine-protein kinase</keyword>
<evidence type="ECO:0000256" key="11">
    <source>
        <dbReference type="ARBA" id="ARBA00022777"/>
    </source>
</evidence>
<organism evidence="22 23">
    <name type="scientific">Eragrostis curvula</name>
    <name type="common">weeping love grass</name>
    <dbReference type="NCBI Taxonomy" id="38414"/>
    <lineage>
        <taxon>Eukaryota</taxon>
        <taxon>Viridiplantae</taxon>
        <taxon>Streptophyta</taxon>
        <taxon>Embryophyta</taxon>
        <taxon>Tracheophyta</taxon>
        <taxon>Spermatophyta</taxon>
        <taxon>Magnoliopsida</taxon>
        <taxon>Liliopsida</taxon>
        <taxon>Poales</taxon>
        <taxon>Poaceae</taxon>
        <taxon>PACMAD clade</taxon>
        <taxon>Chloridoideae</taxon>
        <taxon>Eragrostideae</taxon>
        <taxon>Eragrostidinae</taxon>
        <taxon>Eragrostis</taxon>
    </lineage>
</organism>
<dbReference type="InterPro" id="IPR000719">
    <property type="entry name" value="Prot_kinase_dom"/>
</dbReference>
<dbReference type="SUPFAM" id="SSF56112">
    <property type="entry name" value="Protein kinase-like (PK-like)"/>
    <property type="match status" value="1"/>
</dbReference>
<dbReference type="Pfam" id="PF07714">
    <property type="entry name" value="PK_Tyr_Ser-Thr"/>
    <property type="match status" value="1"/>
</dbReference>
<keyword evidence="23" id="KW-1185">Reference proteome</keyword>
<keyword evidence="11" id="KW-0418">Kinase</keyword>
<keyword evidence="6" id="KW-0808">Transferase</keyword>
<dbReference type="EC" id="2.7.11.1" evidence="2"/>
<name>A0A5J9TCY0_9POAL</name>
<dbReference type="GO" id="GO:0005886">
    <property type="term" value="C:plasma membrane"/>
    <property type="evidence" value="ECO:0007669"/>
    <property type="project" value="UniProtKB-SubCell"/>
</dbReference>
<dbReference type="Pfam" id="PF13855">
    <property type="entry name" value="LRR_8"/>
    <property type="match status" value="1"/>
</dbReference>
<keyword evidence="8 20" id="KW-0732">Signal</keyword>
<feature type="binding site" evidence="18">
    <location>
        <position position="593"/>
    </location>
    <ligand>
        <name>ATP</name>
        <dbReference type="ChEBI" id="CHEBI:30616"/>
    </ligand>
</feature>
<keyword evidence="9" id="KW-0677">Repeat</keyword>
<dbReference type="Proteomes" id="UP000324897">
    <property type="component" value="Chromosome 3"/>
</dbReference>
<evidence type="ECO:0000256" key="3">
    <source>
        <dbReference type="ARBA" id="ARBA00022527"/>
    </source>
</evidence>
<evidence type="ECO:0000256" key="15">
    <source>
        <dbReference type="ARBA" id="ARBA00023170"/>
    </source>
</evidence>
<comment type="subcellular location">
    <subcellularLocation>
        <location evidence="1">Cell membrane</location>
        <topology evidence="1">Single-pass membrane protein</topology>
    </subcellularLocation>
</comment>
<keyword evidence="10 18" id="KW-0547">Nucleotide-binding</keyword>
<sequence>MAFFILVAAVLVLAPAVVSQQGFLSIDCGLDATSGGYKDEVTGLQYVPDGAFVDSGENHVVGPEYQPRRMPRSYLTLRSFPSARRNCYTLPTVAGAKYLARMEFFYGNYDGRNSARIQFDLYLGPNYWDTLYLDMEIGTRLEAIFIAWASWVPVCVVNTDSGTPFVSALDLRPLGPALYPSLTPGLTMAQYYRRNMGSTSFTRYPYDSFDRAWWSMVDSRWTNTSTRSAIQPDPKFVEPLPVLQTAVEASGNDTVLTPMTWKDNRATRSFMVFLHFADFQNAQLRQFDIYFNGAKLQETSYTPSFLVASCIYSSTPVTATDATYNITLVATAKSVLPPMLNAFEVYTLHPHTSPTTFSKDFDAIMAIKFEYGVKKNWTGDPCFPDYWNGVKCSKTSGNTTRITSLDLSNSNLSGMISTNFTLLTALENLDLSYNKLSGSIPDSLPSLPSLRVLNLSGNHLSGNSLCKRNTGSLMLRYDENMCNQTLKSSRKRAVVLITSVVVSVLVMAALFLAYFIRRAKRKPTVSVDDHAQIENVTRSRKKQEDHLQDTENRRFTYKDLEKFTDNFKRFIGKGGFGHVYHGYFDDSTEVAVKIRSESSSHGLDEFLAEVQSLTKVHHRNIVSLVGYCWEKDHLGLVYEYMSQGNLTDHLRGKNGAAKTLTWGTRLRVVLEAAQGLDYLHKGCSPPIIHRDVKSSNILLDQNLQAKIADLGLSRTYLSDAQTHISATAAGTPGFMDPEYYLTGRLTESSDVFSFGVVLLEAVTGEPPMVPGQGHIIKRVKQRIASGDIDSIVDPRIGGAYDVNSMWKVVDTALMCTADTGDGRPTMSDVVAQLKDSLALEQARDSECSIPASLAASESSALMSAFGPMAR</sequence>
<evidence type="ECO:0000256" key="14">
    <source>
        <dbReference type="ARBA" id="ARBA00023136"/>
    </source>
</evidence>
<keyword evidence="7 19" id="KW-0812">Transmembrane</keyword>
<evidence type="ECO:0000256" key="6">
    <source>
        <dbReference type="ARBA" id="ARBA00022679"/>
    </source>
</evidence>
<feature type="domain" description="Protein kinase" evidence="21">
    <location>
        <begin position="565"/>
        <end position="837"/>
    </location>
</feature>
<dbReference type="InterPro" id="IPR001611">
    <property type="entry name" value="Leu-rich_rpt"/>
</dbReference>
<evidence type="ECO:0000313" key="22">
    <source>
        <dbReference type="EMBL" id="TVU09246.1"/>
    </source>
</evidence>
<dbReference type="FunFam" id="3.80.10.10:FF:000129">
    <property type="entry name" value="Leucine-rich repeat receptor-like kinase"/>
    <property type="match status" value="1"/>
</dbReference>
<keyword evidence="15" id="KW-0675">Receptor</keyword>
<dbReference type="EMBL" id="RWGY01000039">
    <property type="protein sequence ID" value="TVU09246.1"/>
    <property type="molecule type" value="Genomic_DNA"/>
</dbReference>
<comment type="catalytic activity">
    <reaction evidence="16">
        <text>L-threonyl-[protein] + ATP = O-phospho-L-threonyl-[protein] + ADP + H(+)</text>
        <dbReference type="Rhea" id="RHEA:46608"/>
        <dbReference type="Rhea" id="RHEA-COMP:11060"/>
        <dbReference type="Rhea" id="RHEA-COMP:11605"/>
        <dbReference type="ChEBI" id="CHEBI:15378"/>
        <dbReference type="ChEBI" id="CHEBI:30013"/>
        <dbReference type="ChEBI" id="CHEBI:30616"/>
        <dbReference type="ChEBI" id="CHEBI:61977"/>
        <dbReference type="ChEBI" id="CHEBI:456216"/>
        <dbReference type="EC" id="2.7.11.1"/>
    </reaction>
</comment>
<keyword evidence="12 18" id="KW-0067">ATP-binding</keyword>
<evidence type="ECO:0000256" key="18">
    <source>
        <dbReference type="PROSITE-ProRule" id="PRU10141"/>
    </source>
</evidence>
<keyword evidence="4" id="KW-0597">Phosphoprotein</keyword>
<evidence type="ECO:0000256" key="16">
    <source>
        <dbReference type="ARBA" id="ARBA00047899"/>
    </source>
</evidence>
<dbReference type="InterPro" id="IPR011009">
    <property type="entry name" value="Kinase-like_dom_sf"/>
</dbReference>
<evidence type="ECO:0000256" key="7">
    <source>
        <dbReference type="ARBA" id="ARBA00022692"/>
    </source>
</evidence>
<keyword evidence="5" id="KW-0433">Leucine-rich repeat</keyword>
<dbReference type="InterPro" id="IPR008271">
    <property type="entry name" value="Ser/Thr_kinase_AS"/>
</dbReference>
<feature type="transmembrane region" description="Helical" evidence="19">
    <location>
        <begin position="493"/>
        <end position="516"/>
    </location>
</feature>
<dbReference type="Pfam" id="PF12819">
    <property type="entry name" value="Malectin_like"/>
    <property type="match status" value="1"/>
</dbReference>
<dbReference type="GO" id="GO:0004674">
    <property type="term" value="F:protein serine/threonine kinase activity"/>
    <property type="evidence" value="ECO:0007669"/>
    <property type="project" value="UniProtKB-KW"/>
</dbReference>
<dbReference type="Gene3D" id="3.30.200.20">
    <property type="entry name" value="Phosphorylase Kinase, domain 1"/>
    <property type="match status" value="1"/>
</dbReference>
<dbReference type="PROSITE" id="PS50011">
    <property type="entry name" value="PROTEIN_KINASE_DOM"/>
    <property type="match status" value="1"/>
</dbReference>
<evidence type="ECO:0000256" key="13">
    <source>
        <dbReference type="ARBA" id="ARBA00022989"/>
    </source>
</evidence>
<dbReference type="Gene3D" id="1.10.510.10">
    <property type="entry name" value="Transferase(Phosphotransferase) domain 1"/>
    <property type="match status" value="1"/>
</dbReference>
<comment type="catalytic activity">
    <reaction evidence="17">
        <text>L-seryl-[protein] + ATP = O-phospho-L-seryl-[protein] + ADP + H(+)</text>
        <dbReference type="Rhea" id="RHEA:17989"/>
        <dbReference type="Rhea" id="RHEA-COMP:9863"/>
        <dbReference type="Rhea" id="RHEA-COMP:11604"/>
        <dbReference type="ChEBI" id="CHEBI:15378"/>
        <dbReference type="ChEBI" id="CHEBI:29999"/>
        <dbReference type="ChEBI" id="CHEBI:30616"/>
        <dbReference type="ChEBI" id="CHEBI:83421"/>
        <dbReference type="ChEBI" id="CHEBI:456216"/>
        <dbReference type="EC" id="2.7.11.1"/>
    </reaction>
</comment>
<dbReference type="CDD" id="cd14066">
    <property type="entry name" value="STKc_IRAK"/>
    <property type="match status" value="1"/>
</dbReference>
<evidence type="ECO:0000256" key="9">
    <source>
        <dbReference type="ARBA" id="ARBA00022737"/>
    </source>
</evidence>
<evidence type="ECO:0000256" key="17">
    <source>
        <dbReference type="ARBA" id="ARBA00048679"/>
    </source>
</evidence>
<dbReference type="PRINTS" id="PR00019">
    <property type="entry name" value="LEURICHRPT"/>
</dbReference>
<feature type="signal peptide" evidence="20">
    <location>
        <begin position="1"/>
        <end position="19"/>
    </location>
</feature>
<dbReference type="Gene3D" id="3.80.10.10">
    <property type="entry name" value="Ribonuclease Inhibitor"/>
    <property type="match status" value="1"/>
</dbReference>
<evidence type="ECO:0000256" key="12">
    <source>
        <dbReference type="ARBA" id="ARBA00022840"/>
    </source>
</evidence>
<dbReference type="OrthoDB" id="2017114at2759"/>
<reference evidence="22 23" key="1">
    <citation type="journal article" date="2019" name="Sci. Rep.">
        <title>A high-quality genome of Eragrostis curvula grass provides insights into Poaceae evolution and supports new strategies to enhance forage quality.</title>
        <authorList>
            <person name="Carballo J."/>
            <person name="Santos B.A.C.M."/>
            <person name="Zappacosta D."/>
            <person name="Garbus I."/>
            <person name="Selva J.P."/>
            <person name="Gallo C.A."/>
            <person name="Diaz A."/>
            <person name="Albertini E."/>
            <person name="Caccamo M."/>
            <person name="Echenique V."/>
        </authorList>
    </citation>
    <scope>NUCLEOTIDE SEQUENCE [LARGE SCALE GENOMIC DNA]</scope>
    <source>
        <strain evidence="23">cv. Victoria</strain>
        <tissue evidence="22">Leaf</tissue>
    </source>
</reference>
<dbReference type="PANTHER" id="PTHR45631">
    <property type="entry name" value="OS07G0107800 PROTEIN-RELATED"/>
    <property type="match status" value="1"/>
</dbReference>
<evidence type="ECO:0000256" key="10">
    <source>
        <dbReference type="ARBA" id="ARBA00022741"/>
    </source>
</evidence>
<dbReference type="PROSITE" id="PS00108">
    <property type="entry name" value="PROTEIN_KINASE_ST"/>
    <property type="match status" value="1"/>
</dbReference>
<evidence type="ECO:0000259" key="21">
    <source>
        <dbReference type="PROSITE" id="PS50011"/>
    </source>
</evidence>
<evidence type="ECO:0000313" key="23">
    <source>
        <dbReference type="Proteomes" id="UP000324897"/>
    </source>
</evidence>
<evidence type="ECO:0000256" key="19">
    <source>
        <dbReference type="SAM" id="Phobius"/>
    </source>
</evidence>
<comment type="caution">
    <text evidence="22">The sequence shown here is derived from an EMBL/GenBank/DDBJ whole genome shotgun (WGS) entry which is preliminary data.</text>
</comment>
<dbReference type="GO" id="GO:0005524">
    <property type="term" value="F:ATP binding"/>
    <property type="evidence" value="ECO:0007669"/>
    <property type="project" value="UniProtKB-UniRule"/>
</dbReference>
<dbReference type="SMART" id="SM00220">
    <property type="entry name" value="S_TKc"/>
    <property type="match status" value="1"/>
</dbReference>
<evidence type="ECO:0000256" key="5">
    <source>
        <dbReference type="ARBA" id="ARBA00022614"/>
    </source>
</evidence>
<keyword evidence="13 19" id="KW-1133">Transmembrane helix</keyword>
<protein>
    <recommendedName>
        <fullName evidence="2">non-specific serine/threonine protein kinase</fullName>
        <ecNumber evidence="2">2.7.11.1</ecNumber>
    </recommendedName>
</protein>
<dbReference type="InterPro" id="IPR032675">
    <property type="entry name" value="LRR_dom_sf"/>
</dbReference>
<dbReference type="SUPFAM" id="SSF52058">
    <property type="entry name" value="L domain-like"/>
    <property type="match status" value="1"/>
</dbReference>
<keyword evidence="14 19" id="KW-0472">Membrane</keyword>
<evidence type="ECO:0000256" key="1">
    <source>
        <dbReference type="ARBA" id="ARBA00004162"/>
    </source>
</evidence>
<dbReference type="InterPro" id="IPR024788">
    <property type="entry name" value="Malectin-like_Carb-bd_dom"/>
</dbReference>
<evidence type="ECO:0000256" key="2">
    <source>
        <dbReference type="ARBA" id="ARBA00012513"/>
    </source>
</evidence>